<evidence type="ECO:0000313" key="2">
    <source>
        <dbReference type="EMBL" id="KDQ06163.1"/>
    </source>
</evidence>
<feature type="region of interest" description="Disordered" evidence="1">
    <location>
        <begin position="704"/>
        <end position="761"/>
    </location>
</feature>
<proteinExistence type="predicted"/>
<dbReference type="InParanoid" id="A0A067LSD4"/>
<dbReference type="EMBL" id="KL198152">
    <property type="protein sequence ID" value="KDQ06163.1"/>
    <property type="molecule type" value="Genomic_DNA"/>
</dbReference>
<feature type="region of interest" description="Disordered" evidence="1">
    <location>
        <begin position="191"/>
        <end position="217"/>
    </location>
</feature>
<feature type="region of interest" description="Disordered" evidence="1">
    <location>
        <begin position="239"/>
        <end position="268"/>
    </location>
</feature>
<feature type="region of interest" description="Disordered" evidence="1">
    <location>
        <begin position="285"/>
        <end position="314"/>
    </location>
</feature>
<evidence type="ECO:0000256" key="1">
    <source>
        <dbReference type="SAM" id="MobiDB-lite"/>
    </source>
</evidence>
<gene>
    <name evidence="2" type="ORF">BOTBODRAFT_49529</name>
</gene>
<accession>A0A067LSD4</accession>
<reference evidence="3" key="1">
    <citation type="journal article" date="2014" name="Proc. Natl. Acad. Sci. U.S.A.">
        <title>Extensive sampling of basidiomycete genomes demonstrates inadequacy of the white-rot/brown-rot paradigm for wood decay fungi.</title>
        <authorList>
            <person name="Riley R."/>
            <person name="Salamov A.A."/>
            <person name="Brown D.W."/>
            <person name="Nagy L.G."/>
            <person name="Floudas D."/>
            <person name="Held B.W."/>
            <person name="Levasseur A."/>
            <person name="Lombard V."/>
            <person name="Morin E."/>
            <person name="Otillar R."/>
            <person name="Lindquist E.A."/>
            <person name="Sun H."/>
            <person name="LaButti K.M."/>
            <person name="Schmutz J."/>
            <person name="Jabbour D."/>
            <person name="Luo H."/>
            <person name="Baker S.E."/>
            <person name="Pisabarro A.G."/>
            <person name="Walton J.D."/>
            <person name="Blanchette R.A."/>
            <person name="Henrissat B."/>
            <person name="Martin F."/>
            <person name="Cullen D."/>
            <person name="Hibbett D.S."/>
            <person name="Grigoriev I.V."/>
        </authorList>
    </citation>
    <scope>NUCLEOTIDE SEQUENCE [LARGE SCALE GENOMIC DNA]</scope>
    <source>
        <strain evidence="3">FD-172 SS1</strain>
    </source>
</reference>
<evidence type="ECO:0000313" key="3">
    <source>
        <dbReference type="Proteomes" id="UP000027195"/>
    </source>
</evidence>
<sequence>MPHSRVESPRKVKTSDVSVLRGVHYAYNPRVPGQPRTTAITCVAKDRFSAVEHCLGPRIVHEYTVSIRDRQHLVHRFQFYVTRHAFRDINPVLSTRGAFWRGEILVMRIAQRSDRLVNTRPTDDQLLEEVVQWYGSQRMFSFFLHAEDRDADGTPSPPGSQALASDAAHFMPNSRRTFTSESLDVEILLGDDEYDDNDNTDSGGAPTPNASQMHSQVRGSSMFIPSAHRTFTSETLGAEPFLHGSEDSSAVDSGGAPTPNASQMHSQVRGSSMFIPSAHRTFTSETLGAEPFLRGSEDSSAVESDGIPSSTSSQVEMPALGSAAFIPNARRTFTSDSLGAEIFLNSRVGNTAAYLSGAQSPAASQAVETTALSHPLSPSRSHVICNPEILGNGLFFGDSGDGNAGELADVPGAISLQIEAPAVGCTTYKFFNCEPLETRAGGCSSGEDSVGTGGETMAGSEGALRAIIAQVETPAVGSSTFVSARSITPASFLTELPLCSPKNGATAGIDSALGLVAQAEMAAAYATASESDTCYISAIEKNNVETSARNSEYDPARLGEKYAGDFGGSKKPVEVQETAGVHTTAIAPTTGSTSTPSSLDVELPLRNSVEGFPREDTAAGLGDAPSSIAHSLGSTYDPQTYFVPGTRQTFTFTPNIRGDILAQVSGVAPSPPQPCPPSSSEAPTFYMDVDLEQYVGAEKSEPNVGVEHLEQIPQTSSRPVPSRKRRTKRGTAVKTPNVAASKRTQTLRSDMRQREAANSTRTLASTRLNLQRLAAPQSTSVTSPSTIAAHSATQCYYCRQGGYIALCGGCGRGMCYGHDGIPGCLPFDHGTLPIDLRCEQCYNATQSPISYPVPSRSVGAGRSGISGLPLFSYYIALREQGIMTSLSHLKGLVESRQKGSQAEIQACRTMIFGGESTHVDYNKLLEENFRDMASFQLRFQESNLVVTVATHADPADGTLQFCNNKFLKINDVIETVLATAVVQGFSGSTLVLITCGGLVGKAEQALRWASSHFKSVLAFGASAVDPCTVVTKFLDTFFDHHVLGRDSADLAVRRALGPPILSHTDVYLFEQRRLRKYSPASLCNSPNGDPVRCCNAEMKYIAKRSKDGAEYVAFKCTQKSHPVGSTKKRYVHLKPSTVGIVEFYISNGQRFMVASS</sequence>
<name>A0A067LSD4_BOTB1</name>
<feature type="compositionally biased region" description="Basic residues" evidence="1">
    <location>
        <begin position="721"/>
        <end position="731"/>
    </location>
</feature>
<keyword evidence="3" id="KW-1185">Reference proteome</keyword>
<organism evidence="2 3">
    <name type="scientific">Botryobasidium botryosum (strain FD-172 SS1)</name>
    <dbReference type="NCBI Taxonomy" id="930990"/>
    <lineage>
        <taxon>Eukaryota</taxon>
        <taxon>Fungi</taxon>
        <taxon>Dikarya</taxon>
        <taxon>Basidiomycota</taxon>
        <taxon>Agaricomycotina</taxon>
        <taxon>Agaricomycetes</taxon>
        <taxon>Cantharellales</taxon>
        <taxon>Botryobasidiaceae</taxon>
        <taxon>Botryobasidium</taxon>
    </lineage>
</organism>
<protein>
    <submittedName>
        <fullName evidence="2">Uncharacterized protein</fullName>
    </submittedName>
</protein>
<feature type="compositionally biased region" description="Polar residues" evidence="1">
    <location>
        <begin position="298"/>
        <end position="314"/>
    </location>
</feature>
<dbReference type="Proteomes" id="UP000027195">
    <property type="component" value="Unassembled WGS sequence"/>
</dbReference>
<dbReference type="HOGENOM" id="CLU_275829_0_0_1"/>
<feature type="compositionally biased region" description="Polar residues" evidence="1">
    <location>
        <begin position="259"/>
        <end position="268"/>
    </location>
</feature>
<dbReference type="AlphaFoldDB" id="A0A067LSD4"/>
<feature type="compositionally biased region" description="Polar residues" evidence="1">
    <location>
        <begin position="208"/>
        <end position="217"/>
    </location>
</feature>